<feature type="chain" id="PRO_5047065220" description="glucan endo-1,3-beta-D-glucosidase" evidence="10">
    <location>
        <begin position="32"/>
        <end position="1786"/>
    </location>
</feature>
<feature type="compositionally biased region" description="Polar residues" evidence="9">
    <location>
        <begin position="1535"/>
        <end position="1545"/>
    </location>
</feature>
<keyword evidence="8" id="KW-0624">Polysaccharide degradation</keyword>
<evidence type="ECO:0000256" key="9">
    <source>
        <dbReference type="SAM" id="MobiDB-lite"/>
    </source>
</evidence>
<dbReference type="PROSITE" id="PS52008">
    <property type="entry name" value="GH81"/>
    <property type="match status" value="1"/>
</dbReference>
<reference evidence="12 13" key="1">
    <citation type="submission" date="2024-06" db="EMBL/GenBank/DDBJ databases">
        <title>Sorghum-associated microbial communities from plants grown in Nebraska, USA.</title>
        <authorList>
            <person name="Schachtman D."/>
        </authorList>
    </citation>
    <scope>NUCLEOTIDE SEQUENCE [LARGE SCALE GENOMIC DNA]</scope>
    <source>
        <strain evidence="12 13">2857</strain>
    </source>
</reference>
<proteinExistence type="inferred from homology"/>
<dbReference type="InterPro" id="IPR005200">
    <property type="entry name" value="Endo-beta-glucanase"/>
</dbReference>
<evidence type="ECO:0000313" key="12">
    <source>
        <dbReference type="EMBL" id="MET4583430.1"/>
    </source>
</evidence>
<dbReference type="InterPro" id="IPR008979">
    <property type="entry name" value="Galactose-bd-like_sf"/>
</dbReference>
<keyword evidence="13" id="KW-1185">Reference proteome</keyword>
<organism evidence="12 13">
    <name type="scientific">Conyzicola nivalis</name>
    <dbReference type="NCBI Taxonomy" id="1477021"/>
    <lineage>
        <taxon>Bacteria</taxon>
        <taxon>Bacillati</taxon>
        <taxon>Actinomycetota</taxon>
        <taxon>Actinomycetes</taxon>
        <taxon>Micrococcales</taxon>
        <taxon>Microbacteriaceae</taxon>
        <taxon>Conyzicola</taxon>
    </lineage>
</organism>
<keyword evidence="4" id="KW-0378">Hydrolase</keyword>
<evidence type="ECO:0000256" key="5">
    <source>
        <dbReference type="ARBA" id="ARBA00023277"/>
    </source>
</evidence>
<dbReference type="EMBL" id="JBEPSJ010000004">
    <property type="protein sequence ID" value="MET4583430.1"/>
    <property type="molecule type" value="Genomic_DNA"/>
</dbReference>
<dbReference type="Pfam" id="PF00754">
    <property type="entry name" value="F5_F8_type_C"/>
    <property type="match status" value="3"/>
</dbReference>
<dbReference type="Gene3D" id="2.60.120.260">
    <property type="entry name" value="Galactose-binding domain-like"/>
    <property type="match status" value="3"/>
</dbReference>
<name>A0ABV2QQX1_9MICO</name>
<dbReference type="Pfam" id="PF17652">
    <property type="entry name" value="Glyco_hydro81C"/>
    <property type="match status" value="1"/>
</dbReference>
<evidence type="ECO:0000259" key="11">
    <source>
        <dbReference type="PROSITE" id="PS50022"/>
    </source>
</evidence>
<dbReference type="SUPFAM" id="SSF49785">
    <property type="entry name" value="Galactose-binding domain-like"/>
    <property type="match status" value="3"/>
</dbReference>
<dbReference type="InterPro" id="IPR000421">
    <property type="entry name" value="FA58C"/>
</dbReference>
<protein>
    <recommendedName>
        <fullName evidence="3">glucan endo-1,3-beta-D-glucosidase</fullName>
        <ecNumber evidence="3">3.2.1.39</ecNumber>
    </recommendedName>
</protein>
<evidence type="ECO:0000256" key="3">
    <source>
        <dbReference type="ARBA" id="ARBA00012780"/>
    </source>
</evidence>
<evidence type="ECO:0000313" key="13">
    <source>
        <dbReference type="Proteomes" id="UP001549257"/>
    </source>
</evidence>
<dbReference type="InterPro" id="IPR040720">
    <property type="entry name" value="GH81_C"/>
</dbReference>
<gene>
    <name evidence="12" type="ORF">ABIE21_002956</name>
</gene>
<dbReference type="PROSITE" id="PS50022">
    <property type="entry name" value="FA58C_3"/>
    <property type="match status" value="3"/>
</dbReference>
<feature type="domain" description="F5/8 type C" evidence="11">
    <location>
        <begin position="1518"/>
        <end position="1654"/>
    </location>
</feature>
<dbReference type="Gene3D" id="2.70.98.30">
    <property type="entry name" value="Golgi alpha-mannosidase II, domain 4"/>
    <property type="match status" value="1"/>
</dbReference>
<evidence type="ECO:0000256" key="8">
    <source>
        <dbReference type="ARBA" id="ARBA00023326"/>
    </source>
</evidence>
<evidence type="ECO:0000256" key="6">
    <source>
        <dbReference type="ARBA" id="ARBA00023295"/>
    </source>
</evidence>
<keyword evidence="7" id="KW-0961">Cell wall biogenesis/degradation</keyword>
<dbReference type="PANTHER" id="PTHR31983">
    <property type="entry name" value="ENDO-1,3(4)-BETA-GLUCANASE 1"/>
    <property type="match status" value="1"/>
</dbReference>
<dbReference type="PANTHER" id="PTHR31983:SF0">
    <property type="entry name" value="GLUCAN ENDO-1,3-BETA-D-GLUCOSIDASE 2"/>
    <property type="match status" value="1"/>
</dbReference>
<evidence type="ECO:0000256" key="4">
    <source>
        <dbReference type="ARBA" id="ARBA00022801"/>
    </source>
</evidence>
<comment type="caution">
    <text evidence="12">The sequence shown here is derived from an EMBL/GenBank/DDBJ whole genome shotgun (WGS) entry which is preliminary data.</text>
</comment>
<dbReference type="Gene3D" id="2.60.40.1080">
    <property type="match status" value="1"/>
</dbReference>
<sequence>MSHPLRTTLKSAAALAVAFSFLAIVPTPAIAAPAVVAAVDPALPSPIPVGGGSYAASPPKSLDTPGHDVSAVVDKKLYIDESMSGEPVPTNKWWTDLLVSKFSGNLWADPFVVSNTEAGTRIAYPTEWQAEGKFMLDDSAIQVRGSVPPQPDASDIDLAGFEGAEYAAGWSTTGDAFGDGPVKGTSRGQTAVEKFLGKGLVNSFTDEKGDGAVGTLTSPEFVIDRDFVALMVGGGNHPGRTEARLVVDGATVRSATGADSEILRWETWDVKDLAGQTATIQIVDDMPAGWAHVLVDQIVLTDVPEKIGDRFGTSFKAVDATALRWGDWNVSWRMKQSASQFMDVTIARGTPYTWFEFENVVPKITVSEKATFANADGSPLVFPATVDAFTITQDNRSFGVHAPAGSTFDLAGNSIEAQLTAGYLVVSALPTTGADLDYMSEHAFAVPRNTTMEYEYSAERGEVVETWALETEALQGTDLDTIQGWLPHTYNSTTTNIDFAEPTYSTPRGVMKTAIGHGGWTVSYPFTGITPVAPAPQKTGGTNDYDVAAMKKFVSSYSTRTEYGADTYWGGKDVLQFAEYMTMAKQIGDDESYKKLKESLKTALSDWFTYTPGETEKFFARYDTWKALVGFGDSYGSFEFTDNHFHYGYFTLAAGLLAFDDPEWAAEFGPMATLVAKQYANWDRDDKSFPYLRTFDAFEGHSYAGGYSSNGGNNQESSSEAIQSWAGIFLLGTSLGNAEMQATGAMGYVTERAAVMDYYLDYNGNPDAADGTGTGVFPDSYAHTTAGILGDSGQAFATYFSGDPAWIYGIQWLPTGPWLNYLGWDRGFSQSLVDDMFDARPASSGEFVKGEITGLLGLSAKQLAGVGTWYGGIVTKNPVDSVNTLKDVVRKAYLNNPGYTGAASAANPLFDEATGELYFTLDEKGQPAFPDEHWTPETIPAGFAPPAPPAGKPDSDPKEWAKGWELFDYLSTGYSADPDVLQKLHNYDVSGYERGVDTEQAASVYSAMGDALGNVVLGMTAQSDPEFYSDMYGELAKTGDPVVTSDSMAGAVYYNAMANRSLGSEIITRHVANPTSQVYFNEETKTYSYAVYNPTASQAGYTVYDGETAIGTIQVPAHTLVQHHLDAKLDHIVVTAPGSAKTVQRGDTLALTAVGYDQYGATIPLEDLEWQTSGGGTIAASGVFSAEKNADPITVTAQSAGVTAEYELRVAPRPVLSNLEVSPGFTRVTAGGAQDFTAQGLDQYGDPMEAGPVTWSTSANGTVDAAGRLDAGVAGAGIVTATTGAASGTAVVAVVAPAVDIALGKNATASSSDGANSAAAAVDGSSSTRWESKHGDAVQWLQVDLEKSYDISGVHINWENAAAAAYEVQVSNSDDGPWETVKTVTKANAAVDDLTVSGTGRYVRITGLERLTGYGYSIWDLGLTGTLATSSIDTSVVIVAPQSPTVVSGREQAFTAYAFDSAGNGGRVSDAWTAEGGAIDGKGVFTAGDTVGDYPVSLGFDGVVGAATATVVRNTTEAENPPAGELVDIAEGKKASSSSDENSGTPAEFAVDGKPATRWASAASDGAWFSVDLGASSTIERIDLDWENAFGSKYLLQTRIAADDEWTTVVTENAGDGGTDSHEVDTVARYVRMKGVERGTQYGYSLFGLSVWSSDGDVAAKNLAASRPVVATSEQASGTVAANAVDGNSASRWASESTDDESLTIDLGSKAALTSVTVVWEAAHASEFSIRGSDDADGPWKTLATKKESTGGTETLEVAGSYRFVRVQGIERATPYGYSIFEVIVN</sequence>
<keyword evidence="5" id="KW-0119">Carbohydrate metabolism</keyword>
<keyword evidence="10" id="KW-0732">Signal</keyword>
<comment type="similarity">
    <text evidence="2">Belongs to the glycosyl hydrolase 81 family.</text>
</comment>
<accession>A0ABV2QQX1</accession>
<feature type="signal peptide" evidence="10">
    <location>
        <begin position="1"/>
        <end position="31"/>
    </location>
</feature>
<feature type="region of interest" description="Disordered" evidence="9">
    <location>
        <begin position="1532"/>
        <end position="1551"/>
    </location>
</feature>
<evidence type="ECO:0000256" key="10">
    <source>
        <dbReference type="SAM" id="SignalP"/>
    </source>
</evidence>
<dbReference type="RefSeq" id="WP_354025604.1">
    <property type="nucleotide sequence ID" value="NZ_JBEPSJ010000004.1"/>
</dbReference>
<feature type="domain" description="F5/8 type C" evidence="11">
    <location>
        <begin position="1287"/>
        <end position="1426"/>
    </location>
</feature>
<keyword evidence="6" id="KW-0326">Glycosidase</keyword>
<comment type="catalytic activity">
    <reaction evidence="1">
        <text>Hydrolysis of (1-&gt;3)-beta-D-glucosidic linkages in (1-&gt;3)-beta-D-glucans.</text>
        <dbReference type="EC" id="3.2.1.39"/>
    </reaction>
</comment>
<evidence type="ECO:0000256" key="7">
    <source>
        <dbReference type="ARBA" id="ARBA00023316"/>
    </source>
</evidence>
<dbReference type="Proteomes" id="UP001549257">
    <property type="component" value="Unassembled WGS sequence"/>
</dbReference>
<evidence type="ECO:0000256" key="1">
    <source>
        <dbReference type="ARBA" id="ARBA00000382"/>
    </source>
</evidence>
<dbReference type="EC" id="3.2.1.39" evidence="3"/>
<feature type="domain" description="F5/8 type C" evidence="11">
    <location>
        <begin position="1656"/>
        <end position="1786"/>
    </location>
</feature>
<evidence type="ECO:0000256" key="2">
    <source>
        <dbReference type="ARBA" id="ARBA00010730"/>
    </source>
</evidence>